<keyword evidence="4" id="KW-1015">Disulfide bond</keyword>
<feature type="domain" description="VWFD" evidence="6">
    <location>
        <begin position="4788"/>
        <end position="4956"/>
    </location>
</feature>
<dbReference type="InterPro" id="IPR014853">
    <property type="entry name" value="VWF/SSPO/ZAN-like_Cys-rich_dom"/>
</dbReference>
<feature type="domain" description="VWFD" evidence="6">
    <location>
        <begin position="2828"/>
        <end position="3008"/>
    </location>
</feature>
<evidence type="ECO:0000256" key="2">
    <source>
        <dbReference type="ARBA" id="ARBA00022525"/>
    </source>
</evidence>
<feature type="domain" description="VWFD" evidence="6">
    <location>
        <begin position="4009"/>
        <end position="4190"/>
    </location>
</feature>
<keyword evidence="3" id="KW-0677">Repeat</keyword>
<feature type="domain" description="VWFD" evidence="6">
    <location>
        <begin position="1221"/>
        <end position="1401"/>
    </location>
</feature>
<dbReference type="SUPFAM" id="SSF57567">
    <property type="entry name" value="Serine protease inhibitors"/>
    <property type="match status" value="12"/>
</dbReference>
<dbReference type="Pfam" id="PF01826">
    <property type="entry name" value="TIL"/>
    <property type="match status" value="12"/>
</dbReference>
<evidence type="ECO:0000313" key="8">
    <source>
        <dbReference type="Proteomes" id="UP000694390"/>
    </source>
</evidence>
<keyword evidence="8" id="KW-1185">Reference proteome</keyword>
<dbReference type="PANTHER" id="PTHR11339:SF244">
    <property type="entry name" value="IGGFC-BINDING PROTEIN"/>
    <property type="match status" value="1"/>
</dbReference>
<name>A0A8C5F0C6_9SAUR</name>
<dbReference type="Pfam" id="PF00094">
    <property type="entry name" value="VWD"/>
    <property type="match status" value="12"/>
</dbReference>
<dbReference type="SMART" id="SM00215">
    <property type="entry name" value="VWC_out"/>
    <property type="match status" value="10"/>
</dbReference>
<keyword evidence="2" id="KW-0964">Secreted</keyword>
<accession>A0A8C5F0C6</accession>
<reference evidence="7" key="1">
    <citation type="submission" date="2025-08" db="UniProtKB">
        <authorList>
            <consortium name="Ensembl"/>
        </authorList>
    </citation>
    <scope>IDENTIFICATION</scope>
</reference>
<dbReference type="Proteomes" id="UP000694390">
    <property type="component" value="Unassembled WGS sequence"/>
</dbReference>
<dbReference type="GO" id="GO:0005615">
    <property type="term" value="C:extracellular space"/>
    <property type="evidence" value="ECO:0007669"/>
    <property type="project" value="TreeGrafter"/>
</dbReference>
<feature type="domain" description="VWFD" evidence="6">
    <location>
        <begin position="1636"/>
        <end position="1817"/>
    </location>
</feature>
<keyword evidence="5" id="KW-0325">Glycoprotein</keyword>
<dbReference type="Pfam" id="PF12714">
    <property type="entry name" value="TILa"/>
    <property type="match status" value="11"/>
</dbReference>
<evidence type="ECO:0000313" key="7">
    <source>
        <dbReference type="Ensembl" id="ENSGEVP00005024774.1"/>
    </source>
</evidence>
<feature type="domain" description="VWFD" evidence="6">
    <location>
        <begin position="839"/>
        <end position="1015"/>
    </location>
</feature>
<feature type="domain" description="VWFD" evidence="6">
    <location>
        <begin position="3595"/>
        <end position="3773"/>
    </location>
</feature>
<dbReference type="Pfam" id="PF17517">
    <property type="entry name" value="IgGFc_binding"/>
    <property type="match status" value="1"/>
</dbReference>
<dbReference type="FunFam" id="2.10.25.10:FF:000055">
    <property type="entry name" value="alpha-tectorin isoform X1"/>
    <property type="match status" value="8"/>
</dbReference>
<dbReference type="Pfam" id="PF08742">
    <property type="entry name" value="C8"/>
    <property type="match status" value="12"/>
</dbReference>
<dbReference type="SMART" id="SM00214">
    <property type="entry name" value="VWC"/>
    <property type="match status" value="6"/>
</dbReference>
<evidence type="ECO:0000256" key="4">
    <source>
        <dbReference type="ARBA" id="ARBA00023157"/>
    </source>
</evidence>
<organism evidence="7 8">
    <name type="scientific">Gopherus evgoodei</name>
    <name type="common">Goodes thornscrub tortoise</name>
    <dbReference type="NCBI Taxonomy" id="1825980"/>
    <lineage>
        <taxon>Eukaryota</taxon>
        <taxon>Metazoa</taxon>
        <taxon>Chordata</taxon>
        <taxon>Craniata</taxon>
        <taxon>Vertebrata</taxon>
        <taxon>Euteleostomi</taxon>
        <taxon>Archelosauria</taxon>
        <taxon>Testudinata</taxon>
        <taxon>Testudines</taxon>
        <taxon>Cryptodira</taxon>
        <taxon>Durocryptodira</taxon>
        <taxon>Testudinoidea</taxon>
        <taxon>Testudinidae</taxon>
        <taxon>Gopherus</taxon>
    </lineage>
</organism>
<dbReference type="InterPro" id="IPR025615">
    <property type="entry name" value="TILa_dom"/>
</dbReference>
<comment type="subcellular location">
    <subcellularLocation>
        <location evidence="1">Secreted</location>
    </subcellularLocation>
</comment>
<evidence type="ECO:0000256" key="3">
    <source>
        <dbReference type="ARBA" id="ARBA00022737"/>
    </source>
</evidence>
<dbReference type="Ensembl" id="ENSGEVT00005026049.1">
    <property type="protein sequence ID" value="ENSGEVP00005024774.1"/>
    <property type="gene ID" value="ENSGEVG00005016746.1"/>
</dbReference>
<dbReference type="PROSITE" id="PS51233">
    <property type="entry name" value="VWFD"/>
    <property type="match status" value="12"/>
</dbReference>
<reference evidence="7" key="2">
    <citation type="submission" date="2025-09" db="UniProtKB">
        <authorList>
            <consortium name="Ensembl"/>
        </authorList>
    </citation>
    <scope>IDENTIFICATION</scope>
</reference>
<dbReference type="Gene3D" id="2.10.25.10">
    <property type="entry name" value="Laminin"/>
    <property type="match status" value="12"/>
</dbReference>
<feature type="domain" description="VWFD" evidence="6">
    <location>
        <begin position="448"/>
        <end position="628"/>
    </location>
</feature>
<protein>
    <recommendedName>
        <fullName evidence="6">VWFD domain-containing protein</fullName>
    </recommendedName>
</protein>
<dbReference type="FunFam" id="2.10.25.10:FF:000153">
    <property type="entry name" value="MUC5B isoform 1"/>
    <property type="match status" value="3"/>
</dbReference>
<dbReference type="SMART" id="SM00832">
    <property type="entry name" value="C8"/>
    <property type="match status" value="12"/>
</dbReference>
<dbReference type="SMART" id="SM00216">
    <property type="entry name" value="VWD"/>
    <property type="match status" value="12"/>
</dbReference>
<evidence type="ECO:0000256" key="1">
    <source>
        <dbReference type="ARBA" id="ARBA00004613"/>
    </source>
</evidence>
<sequence>ESGSWDTWVLFPAVICFRGKEFITVFMQNHVESVSADCKLFITGYHASTTVTVTVNKGTFRRVTPVGEGQTVTVQIPASVEMFGSQIFDSTILIQADKDISVLSVNSKPNSIATTLVYPIEKLGTAYYVVTPPGIYGGTYKEFAVVAGQAPTTVDIYLKGAVIFKRWIYGSGRKLTVTLAPYQALQLQSSADLSGTKIESREHVAVLTGHSCAVQNTACDHAVEQLLPVSSWGSTYIVPPLSFQNKYDIAFIVASQNTRIDYQSGPTRASRNILAGQVVQFEVRVSHPLYISANTGIQVLLFFTGAKIGKTRYDPFLINIPPVRNYCQSYHSDGVKNFESHVVIVVKSSESGRIISDQRAIENVQWRQIPGTEYSWGEYSFGIGISALSIQHPTSPFGLLSFGGNDHGGYGSSGVCAHTLSPFTVQCRKKETCQIVDGRPECVAESESTCWAQGDPHYHTFDGRNFDFMGTCTYTIAKACGSDSTLPSFSVKAKNDNRGNTRVSYVGYVTVEVYNVTVSVARYETGFVRVNAQRSRLPISLLEGKLKVYQSGGSVVIETDFSLRVSYDWNSYLVVKISSSFSESMCGLCGNYNGEPGDDFATPTGALAASPVEFGKSWKVEDGDRFCWDDCHGACKSCSPELVGRYKAEPFCGWITREASGPFSQCHSVIDPKIYLDNCVYDLCMNDGLKEMLCQALMSYADACRREGVAISDWRTPTGCSLPCPENSQYKACGSACPATCNDQAAPNNCSSPCVETCQCNEGFVLDAGKCIPKAGCGCKFQGHLYDLGEQFWGDSTCTRRCLCDPQTRQVSCQASGCRTGEQCRVENGIQNCYPSSYGTCSASGDPHYISFDGKKFDFQGTCLYQFAGLCIKSQDLVDFQVLVQNDHRGSQVVSFTKVVQVKVYEVDIVISRENPGRVVVSLSNLSALSWSVIRPVFLCHEAVVQTDFGLTVAFDWQGRITVTAPSTYAGAVCGLCGNFNGDKGDELTMRGGTLAPNPTVFGQSWKVKDIPGCVEVAKDECSDLEAVERRQRGMNGECGILLDKSGPFRECHSKVDPEGYFQDCVYDYCFFKGQQAVICQLITSYTTACHAAGVTIYAWRTNSFCLSCAQNSHYEVCARGCQSTCSSLYTPVQCSAQCWEGCVCDEGFVLSGDECVPISQCGCGYLGFYYKAGETFHPTCQEQCVCQASGDVLCKGLSCHPNEECKLMNGIRKCQPVGSATCSAAGDPHYLSFDGVAFDFQGTCTYILAKTCTNTGNLTSFAVKVENVPWGNGKVSVTKLVSVEVYGLTLTLLQNKKGLVMVNGVSHNLPVVVADGQLQAYQHGGNVLVQTDFGLTVSFDLVYHARVTIPGNYQGQTCGLCGNYNGRRDDEFLLPDGRAAPNVAAFGSAWKVLIPGVACEDGCTGDNCPVCEERKKNIFKQRNYCGLLTASDGPFAACHSTVSPTVYFNNCLYDLCLGNGDSQVLCQSIHSYVTACQEARVTIQPWRSASFCPLRCPANGHYELCADLCTTTCARITDARKCPDTCAEGCQCDDGFLFDGQGCVPLQSCGCFNMGLYYKPNNTVLRKKCQQSCTCIPAQGFTCEAHSCASDETCEIRDGVMQCINKDPCKVLKCRTKETCKIENGRATCVPSYTGTCWGWGDPHYHTFDGLNFDFQGTCTYTIAKYCGTDPTLVPFTINEKNDNRGGNQAVSYVRLTHIYVYGYNIAIYKNEVGKIRINDVTTSLPVTLEDGKIKLYQSGLNAILQTDFGLQVSYDWNWHLIITLPSSYYGAMCGLCGDFNQNSGDDMTSPNGTRVSSIVEWAKGWKVKDQDPFCWDVCKGKCPTCDESKKETYGGNEYCGLISKAPGGPFRECHPKVSPEDIFDSCIYDVCLNGGAKNILCQALEAYAAICKKQGITVYDWRTPSGCVLPCPENSHYEACGNACPASCSDRTAPSSCREPCVETCQCDNGYVLSAGQCVPVGSCGCDYNGRYYKPSEEFWADENCRSRCRCDPSLGMVVCQETSCKASERCAVINGVRDCHAISYSTCMASGDPHYTTFDGKKYDFMGTCIYQLAGVCSKDPTLTPFNIKVENNNRGSKAVSYTKTVTLEVYGRNITVSQQYPRKIKVDGVFTNLPFYHEEKLQAYVSGSHIVIKTAFGLRVTFDGSSLVRVTVPNTYASALCGLCGDNNQTASDDLTMRNGSRAANAVQFAQSWKVGEVPGCLPSCTTDCPVCSEAQRQPYKGDRYCGVITRGDGPFRECHEIINPAPFFDDCVFDACQYKGHRDALCSAISAYVTACQARGIQIGQWRSALFCSATCPRNSHYELCGSGCPATCHGLSAPNGCDTPCAEGCFCDSGFLLSGDRCVPIAQCGCVHQGRYYRKGEEFYTSTSCQERCRCQDNGVVECREASCRANEQCRVKNGILGCHAVGCSKCVASGDPHYLTFDGRAFDFQGTCTYSLARVCSSDAGLANFSVMVENESYGNGQVSVARLVVVSVHCYTITMERGRKWKVMVDGELYTLPLAMNDGKLQINQEGNNIIVQSASGLKVLYDTSYYVLVSIPSSYKGHVCGLCGNFNGDKNDDFLLPSGKSAQNADEFGASWKVPIDGATCTNGCGERCPVCDAAKTAPYKVDSSCGLIRATSGPFKYCHSLVSPTEYFNHCLYDMCAANGAREILCQSVQAYTAACQAAGATVSAWRTASFCPFTCPANSHYELCTRSCDFTCAGLFSPAQCTAKCFEGCQCDAGYAFNGETCTSMEGCGCVRDGRYIKAGESIISSACSEKCTCQASGGLVCEPHSCSNEEICALQDGVRGCVKQEGRTVQCRKKETCQIVDGRPECVAESESTCWAQGDPHYHTFDGRNFDFMGTCTYTIAKACGSDSTLPSFSVKAKNDNRGNTRVSYVGYVTVEVYNVTVSVVRYETGFVRVNDQRSRLPISVLEGKLRVCQSGGSVVIETDFSLRVSYNWGSSLVVKISSSFWESVCGLCGNYNGDARDDFATPAGTLAASPMEFGRSWKVEDGDRFCWDDCHGECKSCSPELVGRYKAEPFCGWITKEAGGLFSRCHSMIDPKIYLDNCVYDLCMNNGLKEMLCQALASYADACRRDGVSISDWRTPTGCSLPCPENSQYQLCGSVCPATCNDQAAPNNCSLPCVETCQCNEGFVLDAGKCIPKASCGCKFNGHLYALGEQFWGDRTCTRRCLCDPQTRQVSCQASGCRTGEQCRVENGIQNCYPSSYGTCSASGDPHYISFDGKKFDFQGTCLYQFAGLCIKSQDLVDFQVLVQNDHRGSQVVSFTKVNRSVFLCHSCLLSVRPFSLIPCTNNSKISIYRRGQEAVVQTDFGLTVAFDWQGRITVTAPSTYAGAVCGLCGNFNGDKGDELTTRGGTLAPNPTVFGQSWKVKEIPGCMEITKDECSDLEAVERHQRGMNGECGILLDKSGPFRECHSKVDPEGYFQDCVYDYCFFKGQQAVICQLITSYATACHAAGVTIYAWRTNSFCSLSCAQNSHYEVCARGCQLTCSSFYAPIQCSAQCWEGCVCDEGFVLSGDECVPISQCGCVYLGFYYKAGEIFHPTCQEQCVCQASGDVLCKGLSCRPNEECKLVNGIRKCQPVGSATCSAAGDPHYLSFDGVAFDFQGTCTYILAKSCTNTGNLTSFAVKVENKPWGNGKVSVTKLVSVEVYGLTLTLQQNRKGLVDGVSHNLPLVVADGQLQAYQHGGNVLVQTDFGLTVSYDLLYHARVTVPGNYQGQTCGLCGNYNGRRDDEFLLPDGRAAPDVAAFGSAWKVPIPGAACEDGCAGNSCPVCKETKRDFFKQRKYCGLLTAPDGPFAACHSTVSPTVYFNNCLYDLCLGNGDSQVLCQSIYSYVTACQEARVTIQPWRSASFCPLRCPANGHYELCADLCTTTCARITDARKCPDTCAEGCQCDDGFLFDGQGCVPLQSCGCFNMGLYYKPNEMVLTNNCQQNCTCIPAQGMTCEAHSCSTPLPPNPHSWTAGISLLSDPCKDLTCRVKETCKIENGRAKCVPNFIGTCWGWGDPHYHTFDGLNFNFQGTCTYTLAKYSGTDPTLVPFTIDEKNDNRGGNQAVSYVRLTNISVYGYNISIHKREVGKIRINDVSTSLPVTLEDGKIKLYQSGLNAILQTDFGLQVSYDWNWHLIITLPSSYYGAMGGLCGNFNQNRGDDMTSPNGTRVSSIVEWARSWKVNDRDPFCWDVCKGNCPTCDESKQKIYGSDEYCGLISKAPGGPFRECHSKVNPEDIFDSCIYDVCLNGGAKNILCQALEAYAAICKKQGITVYDWRTPSGCVPICPENSHYEACGNACPASCSDQIANSSCQEPCVETCQCDNGYVLSAGQCVSVGSCGCDYNGRYYKPSEEFWADENCRSRCRCDPSLSLVVCQETSCKASERCAVINGVRDCYPISYSTCTASGDPHYTTFDGKKYDFMGTCIYQLAGVCSEDPTLTPFNIKVENNNRGSKAVSYTKAVTLEVYGRNITVSQQYPRKIKVDGVFVALPFYHEEKLQAYVSGAQVLIKTAFALTVTFDGSSLVRVTVPNTYANALCGLCGDNNQTASDDLTMRNGSRAANAVQFAESWKVGEVPGCLPSCTTDCPVCSEAQRQPYKGDRYCGVITRGNGPFRECHEVINPAPFFDDCVFDTCQYKGHRDALCSAISAYVTACQAKGIQIRQWRSTSFCSTTCPSNSHYELCGNGCPATCHSLSAPDGCDAPCSEGCFCNAGFLLSGDRCVPVAQCGCVYQGRYYGKGEVFYTKASCRGKCQCKDNGVVQCWETSCAANEQCKVVDGVRKCHPVGSATCSAAGDPHYLSFDGVAFDFQGTCTYILAKTCADAGNLTSFSVKVENKPWGNGKVSVTKLVSGMICLFQVDGVSHNLPVVVADGQLQAYQHGGNVLVQTDFGLTVSYDLLYHARVTVPGNYQGQTCGLCGNYNGRRDDEFLLPDGRAAPDVAAFGSAWKVPIPGAACEDGCAGNSCPVCKETKRDFFKQRKYCGLLTAPDGPFAACHSTVSPTVYFNNCLYDLCLGNGDSQVLCQSIYSYVTACQEARVTIQPWRSASFCPLRCPANGHYELCADLCTTTCARITDARKCPDTCAEGCQCDDGFLFDGQGCVPLQSCGCFNMGLYYKPNEMVLTNNCQQNCTCIPAQGMTCEAHSCSSDETCQIRDGVMQCINIGERECKG</sequence>
<evidence type="ECO:0000256" key="5">
    <source>
        <dbReference type="ARBA" id="ARBA00023180"/>
    </source>
</evidence>
<dbReference type="PANTHER" id="PTHR11339">
    <property type="entry name" value="EXTRACELLULAR MATRIX GLYCOPROTEIN RELATED"/>
    <property type="match status" value="1"/>
</dbReference>
<feature type="domain" description="VWFD" evidence="6">
    <location>
        <begin position="2028"/>
        <end position="2206"/>
    </location>
</feature>
<dbReference type="CDD" id="cd19941">
    <property type="entry name" value="TIL"/>
    <property type="match status" value="12"/>
</dbReference>
<feature type="domain" description="VWFD" evidence="6">
    <location>
        <begin position="3219"/>
        <end position="3388"/>
    </location>
</feature>
<dbReference type="InterPro" id="IPR001846">
    <property type="entry name" value="VWF_type-D"/>
</dbReference>
<feature type="domain" description="VWFD" evidence="6">
    <location>
        <begin position="4401"/>
        <end position="4579"/>
    </location>
</feature>
<dbReference type="InterPro" id="IPR050780">
    <property type="entry name" value="Mucin_vWF_Thrombospondin_sf"/>
</dbReference>
<dbReference type="InterPro" id="IPR001007">
    <property type="entry name" value="VWF_dom"/>
</dbReference>
<dbReference type="InterPro" id="IPR002919">
    <property type="entry name" value="TIL_dom"/>
</dbReference>
<dbReference type="InterPro" id="IPR036084">
    <property type="entry name" value="Ser_inhib-like_sf"/>
</dbReference>
<feature type="domain" description="VWFD" evidence="6">
    <location>
        <begin position="2415"/>
        <end position="2595"/>
    </location>
</feature>
<evidence type="ECO:0000259" key="6">
    <source>
        <dbReference type="PROSITE" id="PS51233"/>
    </source>
</evidence>
<proteinExistence type="predicted"/>
<dbReference type="InterPro" id="IPR035234">
    <property type="entry name" value="IgGFc-bd_N"/>
</dbReference>
<dbReference type="GeneTree" id="ENSGT00950000183155"/>
<dbReference type="GO" id="GO:0031012">
    <property type="term" value="C:extracellular matrix"/>
    <property type="evidence" value="ECO:0007669"/>
    <property type="project" value="TreeGrafter"/>
</dbReference>